<proteinExistence type="predicted"/>
<gene>
    <name evidence="1" type="ORF">SAMN04488700_0840</name>
</gene>
<protein>
    <submittedName>
        <fullName evidence="1">Uncharacterized protein</fullName>
    </submittedName>
</protein>
<keyword evidence="2" id="KW-1185">Reference proteome</keyword>
<dbReference type="AlphaFoldDB" id="A0A1X7MVY9"/>
<accession>A0A1X7MVY9</accession>
<evidence type="ECO:0000313" key="1">
    <source>
        <dbReference type="EMBL" id="SMH28103.1"/>
    </source>
</evidence>
<dbReference type="EMBL" id="FXBJ01000002">
    <property type="protein sequence ID" value="SMH28103.1"/>
    <property type="molecule type" value="Genomic_DNA"/>
</dbReference>
<name>A0A1X7MVY9_9LACT</name>
<sequence>MTKRREIINYINVYENEVLVGKIEDKLESIANLVASASPFERFTLVDSFDVLILKTRGNFLDSVPDKRLLKELLVFLVPLRTGEKELNPVVYKKVIKK</sequence>
<reference evidence="1 2" key="1">
    <citation type="submission" date="2017-04" db="EMBL/GenBank/DDBJ databases">
        <authorList>
            <person name="Afonso C.L."/>
            <person name="Miller P.J."/>
            <person name="Scott M.A."/>
            <person name="Spackman E."/>
            <person name="Goraichik I."/>
            <person name="Dimitrov K.M."/>
            <person name="Suarez D.L."/>
            <person name="Swayne D.E."/>
        </authorList>
    </citation>
    <scope>NUCLEOTIDE SEQUENCE [LARGE SCALE GENOMIC DNA]</scope>
    <source>
        <strain evidence="1 2">LMG26642</strain>
    </source>
</reference>
<organism evidence="1 2">
    <name type="scientific">Carnobacterium iners</name>
    <dbReference type="NCBI Taxonomy" id="1073423"/>
    <lineage>
        <taxon>Bacteria</taxon>
        <taxon>Bacillati</taxon>
        <taxon>Bacillota</taxon>
        <taxon>Bacilli</taxon>
        <taxon>Lactobacillales</taxon>
        <taxon>Carnobacteriaceae</taxon>
        <taxon>Carnobacterium</taxon>
    </lineage>
</organism>
<dbReference type="OrthoDB" id="1655367at2"/>
<dbReference type="Proteomes" id="UP000193435">
    <property type="component" value="Unassembled WGS sequence"/>
</dbReference>
<evidence type="ECO:0000313" key="2">
    <source>
        <dbReference type="Proteomes" id="UP000193435"/>
    </source>
</evidence>
<dbReference type="RefSeq" id="WP_085559074.1">
    <property type="nucleotide sequence ID" value="NZ_FOAH01000006.1"/>
</dbReference>